<dbReference type="Proteomes" id="UP000326903">
    <property type="component" value="Unassembled WGS sequence"/>
</dbReference>
<dbReference type="GO" id="GO:0006357">
    <property type="term" value="P:regulation of transcription by RNA polymerase II"/>
    <property type="evidence" value="ECO:0007669"/>
    <property type="project" value="TreeGrafter"/>
</dbReference>
<dbReference type="EMBL" id="VYQF01000001">
    <property type="protein sequence ID" value="KAA9040537.1"/>
    <property type="molecule type" value="Genomic_DNA"/>
</dbReference>
<dbReference type="PROSITE" id="PS50280">
    <property type="entry name" value="SET"/>
    <property type="match status" value="1"/>
</dbReference>
<dbReference type="Pfam" id="PF00856">
    <property type="entry name" value="SET"/>
    <property type="match status" value="1"/>
</dbReference>
<keyword evidence="3" id="KW-1185">Reference proteome</keyword>
<dbReference type="InterPro" id="IPR046341">
    <property type="entry name" value="SET_dom_sf"/>
</dbReference>
<evidence type="ECO:0000259" key="1">
    <source>
        <dbReference type="PROSITE" id="PS50280"/>
    </source>
</evidence>
<dbReference type="GO" id="GO:0005700">
    <property type="term" value="C:polytene chromosome"/>
    <property type="evidence" value="ECO:0007669"/>
    <property type="project" value="TreeGrafter"/>
</dbReference>
<dbReference type="InterPro" id="IPR001214">
    <property type="entry name" value="SET_dom"/>
</dbReference>
<dbReference type="PANTHER" id="PTHR46167:SF1">
    <property type="entry name" value="N-LYSINE METHYLTRANSFERASE KMT5A"/>
    <property type="match status" value="1"/>
</dbReference>
<dbReference type="AlphaFoldDB" id="A0A5J5IKH3"/>
<organism evidence="2 3">
    <name type="scientific">Ginsengibacter hankyongi</name>
    <dbReference type="NCBI Taxonomy" id="2607284"/>
    <lineage>
        <taxon>Bacteria</taxon>
        <taxon>Pseudomonadati</taxon>
        <taxon>Bacteroidota</taxon>
        <taxon>Chitinophagia</taxon>
        <taxon>Chitinophagales</taxon>
        <taxon>Chitinophagaceae</taxon>
        <taxon>Ginsengibacter</taxon>
    </lineage>
</organism>
<reference evidence="2 3" key="1">
    <citation type="submission" date="2019-09" db="EMBL/GenBank/DDBJ databases">
        <title>Draft genome sequence of Ginsengibacter sp. BR5-29.</title>
        <authorList>
            <person name="Im W.-T."/>
        </authorList>
    </citation>
    <scope>NUCLEOTIDE SEQUENCE [LARGE SCALE GENOMIC DNA]</scope>
    <source>
        <strain evidence="2 3">BR5-29</strain>
    </source>
</reference>
<proteinExistence type="predicted"/>
<dbReference type="Gene3D" id="2.170.270.10">
    <property type="entry name" value="SET domain"/>
    <property type="match status" value="1"/>
</dbReference>
<protein>
    <submittedName>
        <fullName evidence="2">SET domain-containing protein</fullName>
    </submittedName>
</protein>
<dbReference type="RefSeq" id="WP_150412596.1">
    <property type="nucleotide sequence ID" value="NZ_VYQF01000001.1"/>
</dbReference>
<gene>
    <name evidence="2" type="ORF">FW778_00365</name>
</gene>
<evidence type="ECO:0000313" key="3">
    <source>
        <dbReference type="Proteomes" id="UP000326903"/>
    </source>
</evidence>
<comment type="caution">
    <text evidence="2">The sequence shown here is derived from an EMBL/GenBank/DDBJ whole genome shotgun (WGS) entry which is preliminary data.</text>
</comment>
<dbReference type="SUPFAM" id="SSF82199">
    <property type="entry name" value="SET domain"/>
    <property type="match status" value="1"/>
</dbReference>
<evidence type="ECO:0000313" key="2">
    <source>
        <dbReference type="EMBL" id="KAA9040537.1"/>
    </source>
</evidence>
<dbReference type="PANTHER" id="PTHR46167">
    <property type="entry name" value="N-LYSINE METHYLTRANSFERASE KMT5A"/>
    <property type="match status" value="1"/>
</dbReference>
<dbReference type="InterPro" id="IPR051760">
    <property type="entry name" value="KMT5A"/>
</dbReference>
<dbReference type="SMART" id="SM00317">
    <property type="entry name" value="SET"/>
    <property type="match status" value="1"/>
</dbReference>
<name>A0A5J5IKH3_9BACT</name>
<accession>A0A5J5IKH3</accession>
<feature type="domain" description="SET" evidence="1">
    <location>
        <begin position="6"/>
        <end position="127"/>
    </location>
</feature>
<sequence>MALLQKKLFIKTSGIPAAGKGLFTKVLIRKGVRIIEYIGRITTWNRILQIEQDTKIINRYLYYLDSDHVIDAADHPNALARYANDATGLGRAKGKVNNVRYVEDNGRVFMEAMRDIPAGAEIFISYGQEYWDTVKNLITK</sequence>
<dbReference type="GO" id="GO:0042799">
    <property type="term" value="F:histone H4K20 methyltransferase activity"/>
    <property type="evidence" value="ECO:0007669"/>
    <property type="project" value="TreeGrafter"/>
</dbReference>